<organism evidence="3 4">
    <name type="scientific">Allocoprobacillus halotolerans</name>
    <dbReference type="NCBI Taxonomy" id="2944914"/>
    <lineage>
        <taxon>Bacteria</taxon>
        <taxon>Bacillati</taxon>
        <taxon>Bacillota</taxon>
        <taxon>Erysipelotrichia</taxon>
        <taxon>Erysipelotrichales</taxon>
        <taxon>Erysipelotrichaceae</taxon>
        <taxon>Allocoprobacillus</taxon>
    </lineage>
</organism>
<keyword evidence="4" id="KW-1185">Reference proteome</keyword>
<dbReference type="Proteomes" id="UP001060112">
    <property type="component" value="Chromosome"/>
</dbReference>
<dbReference type="InterPro" id="IPR054216">
    <property type="entry name" value="DUF6930"/>
</dbReference>
<protein>
    <submittedName>
        <fullName evidence="3">Uncharacterized protein</fullName>
    </submittedName>
</protein>
<dbReference type="EMBL" id="CP101620">
    <property type="protein sequence ID" value="UTY39796.1"/>
    <property type="molecule type" value="Genomic_DNA"/>
</dbReference>
<reference evidence="3" key="1">
    <citation type="submission" date="2022-07" db="EMBL/GenBank/DDBJ databases">
        <title>Faecal culturing of patients with breast cancer.</title>
        <authorList>
            <person name="Teng N.M.Y."/>
            <person name="Kiu R."/>
            <person name="Evans R."/>
            <person name="Baker D.J."/>
            <person name="Zenner C."/>
            <person name="Robinson S.D."/>
            <person name="Hall L.J."/>
        </authorList>
    </citation>
    <scope>NUCLEOTIDE SEQUENCE</scope>
    <source>
        <strain evidence="3">LH1062</strain>
    </source>
</reference>
<evidence type="ECO:0000313" key="3">
    <source>
        <dbReference type="EMBL" id="UTY39796.1"/>
    </source>
</evidence>
<feature type="domain" description="DUF6930" evidence="1">
    <location>
        <begin position="207"/>
        <end position="322"/>
    </location>
</feature>
<name>A0ABY5I6D7_9FIRM</name>
<feature type="domain" description="DUF7309" evidence="2">
    <location>
        <begin position="7"/>
        <end position="174"/>
    </location>
</feature>
<accession>A0ABY5I6D7</accession>
<dbReference type="Pfam" id="PF23988">
    <property type="entry name" value="DUF7309"/>
    <property type="match status" value="1"/>
</dbReference>
<evidence type="ECO:0000259" key="2">
    <source>
        <dbReference type="Pfam" id="PF23988"/>
    </source>
</evidence>
<evidence type="ECO:0000313" key="4">
    <source>
        <dbReference type="Proteomes" id="UP001060112"/>
    </source>
</evidence>
<gene>
    <name evidence="3" type="ORF">NMU03_03025</name>
</gene>
<proteinExistence type="predicted"/>
<evidence type="ECO:0000259" key="1">
    <source>
        <dbReference type="Pfam" id="PF22007"/>
    </source>
</evidence>
<dbReference type="Pfam" id="PF22007">
    <property type="entry name" value="DUF6930"/>
    <property type="match status" value="1"/>
</dbReference>
<sequence>MKQKELWKELYSCVNEWIQLQPWQHVWSQDFVGIEINDTTYYCTIMGKLGDCIGLSIYEGEQGWSDLQSISCEYEEVRVTQYVMYDQTCLTFYMGNREEVPKGQKEMIKALGFKYRGRGNWPYFLSFQSRFYPYEINDIQAQIMLDVFKQLIPLMKAYMHQEVDVDFEEGQMLYAYYDQKWIYEARDLPLVKDKFPRLELTDKEFVRNLSQSSREFIIDLEYLRGGFIDEAYDRPLSGLVFLAMELESQEIVNAKMLKVEEEQSQECLYLFCTLLEEYGKPTDIYVRNPRVYNALSSLCHECGIEIHITPLSMIDFILDDMEAFM</sequence>
<dbReference type="InterPro" id="IPR055733">
    <property type="entry name" value="DUF7309"/>
</dbReference>
<dbReference type="RefSeq" id="WP_290141196.1">
    <property type="nucleotide sequence ID" value="NZ_CP101620.1"/>
</dbReference>